<accession>A0AC61RJW3</accession>
<comment type="caution">
    <text evidence="1">The sequence shown here is derived from an EMBL/GenBank/DDBJ whole genome shotgun (WGS) entry which is preliminary data.</text>
</comment>
<keyword evidence="1" id="KW-0413">Isomerase</keyword>
<evidence type="ECO:0000313" key="2">
    <source>
        <dbReference type="Proteomes" id="UP000306319"/>
    </source>
</evidence>
<gene>
    <name evidence="1" type="ORF">E5331_10635</name>
</gene>
<dbReference type="Proteomes" id="UP000306319">
    <property type="component" value="Unassembled WGS sequence"/>
</dbReference>
<proteinExistence type="predicted"/>
<organism evidence="1 2">
    <name type="scientific">Lepagella muris</name>
    <dbReference type="NCBI Taxonomy" id="3032870"/>
    <lineage>
        <taxon>Bacteria</taxon>
        <taxon>Pseudomonadati</taxon>
        <taxon>Bacteroidota</taxon>
        <taxon>Bacteroidia</taxon>
        <taxon>Bacteroidales</taxon>
        <taxon>Muribaculaceae</taxon>
        <taxon>Lepagella</taxon>
    </lineage>
</organism>
<dbReference type="EMBL" id="SRYB01000014">
    <property type="protein sequence ID" value="TGY78330.1"/>
    <property type="molecule type" value="Genomic_DNA"/>
</dbReference>
<sequence length="134" mass="15004">MAKFDKRRYAEENGRYLEDLAGKAGVNRLPNGVLYKVLESGEGKMPTLSDVVSVYYSGSLISGKVFDDNMGQPYPDSFRLRELIAGWQIALTRMKEGDRWMLYIPASQGYGSRGDSDIPGNSTLIFDIRLVKVN</sequence>
<protein>
    <submittedName>
        <fullName evidence="1">FKBP-type peptidyl-prolyl cis-trans isomerase</fullName>
    </submittedName>
</protein>
<reference evidence="1" key="1">
    <citation type="submission" date="2019-04" db="EMBL/GenBank/DDBJ databases">
        <title>Microbes associate with the intestines of laboratory mice.</title>
        <authorList>
            <person name="Navarre W."/>
            <person name="Wong E."/>
            <person name="Huang K."/>
            <person name="Tropini C."/>
            <person name="Ng K."/>
            <person name="Yu B."/>
        </authorList>
    </citation>
    <scope>NUCLEOTIDE SEQUENCE</scope>
    <source>
        <strain evidence="1">NM04_E33</strain>
    </source>
</reference>
<name>A0AC61RJW3_9BACT</name>
<evidence type="ECO:0000313" key="1">
    <source>
        <dbReference type="EMBL" id="TGY78330.1"/>
    </source>
</evidence>
<keyword evidence="2" id="KW-1185">Reference proteome</keyword>